<gene>
    <name evidence="2" type="ORF">SAY87_022731</name>
</gene>
<dbReference type="PANTHER" id="PTHR33264">
    <property type="entry name" value="EXPRESSED PROTEIN"/>
    <property type="match status" value="1"/>
</dbReference>
<dbReference type="AlphaFoldDB" id="A0AAN7K2N7"/>
<dbReference type="Proteomes" id="UP001345219">
    <property type="component" value="Chromosome 17"/>
</dbReference>
<evidence type="ECO:0000313" key="3">
    <source>
        <dbReference type="Proteomes" id="UP001345219"/>
    </source>
</evidence>
<feature type="region of interest" description="Disordered" evidence="1">
    <location>
        <begin position="1"/>
        <end position="20"/>
    </location>
</feature>
<accession>A0AAN7K2N7</accession>
<organism evidence="2 3">
    <name type="scientific">Trapa incisa</name>
    <dbReference type="NCBI Taxonomy" id="236973"/>
    <lineage>
        <taxon>Eukaryota</taxon>
        <taxon>Viridiplantae</taxon>
        <taxon>Streptophyta</taxon>
        <taxon>Embryophyta</taxon>
        <taxon>Tracheophyta</taxon>
        <taxon>Spermatophyta</taxon>
        <taxon>Magnoliopsida</taxon>
        <taxon>eudicotyledons</taxon>
        <taxon>Gunneridae</taxon>
        <taxon>Pentapetalae</taxon>
        <taxon>rosids</taxon>
        <taxon>malvids</taxon>
        <taxon>Myrtales</taxon>
        <taxon>Lythraceae</taxon>
        <taxon>Trapa</taxon>
    </lineage>
</organism>
<evidence type="ECO:0000313" key="2">
    <source>
        <dbReference type="EMBL" id="KAK4759600.1"/>
    </source>
</evidence>
<keyword evidence="3" id="KW-1185">Reference proteome</keyword>
<evidence type="ECO:0000256" key="1">
    <source>
        <dbReference type="SAM" id="MobiDB-lite"/>
    </source>
</evidence>
<dbReference type="PANTHER" id="PTHR33264:SF8">
    <property type="entry name" value="EXPRESSED PROTEIN"/>
    <property type="match status" value="1"/>
</dbReference>
<sequence>MARLPGPRMPSADRRQPLLKPHTPAAARLGEVAGGATAECVAVCCCCPCIVADLLVLAVYRLPAGLCRRALRKRRQRRMSKQIKGGGRCSCRCEENEARTRSMVRVEELLESKMKMEWSREMEELEAEMLKNFYNSGFWRSPLN</sequence>
<comment type="caution">
    <text evidence="2">The sequence shown here is derived from an EMBL/GenBank/DDBJ whole genome shotgun (WGS) entry which is preliminary data.</text>
</comment>
<name>A0AAN7K2N7_9MYRT</name>
<protein>
    <submittedName>
        <fullName evidence="2">Uncharacterized protein</fullName>
    </submittedName>
</protein>
<reference evidence="2 3" key="1">
    <citation type="journal article" date="2023" name="Hortic Res">
        <title>Pangenome of water caltrop reveals structural variations and asymmetric subgenome divergence after allopolyploidization.</title>
        <authorList>
            <person name="Zhang X."/>
            <person name="Chen Y."/>
            <person name="Wang L."/>
            <person name="Yuan Y."/>
            <person name="Fang M."/>
            <person name="Shi L."/>
            <person name="Lu R."/>
            <person name="Comes H.P."/>
            <person name="Ma Y."/>
            <person name="Chen Y."/>
            <person name="Huang G."/>
            <person name="Zhou Y."/>
            <person name="Zheng Z."/>
            <person name="Qiu Y."/>
        </authorList>
    </citation>
    <scope>NUCLEOTIDE SEQUENCE [LARGE SCALE GENOMIC DNA]</scope>
    <source>
        <tissue evidence="2">Roots</tissue>
    </source>
</reference>
<dbReference type="EMBL" id="JAXIOK010000011">
    <property type="protein sequence ID" value="KAK4759600.1"/>
    <property type="molecule type" value="Genomic_DNA"/>
</dbReference>
<proteinExistence type="predicted"/>